<evidence type="ECO:0000313" key="11">
    <source>
        <dbReference type="EMBL" id="TYR72794.1"/>
    </source>
</evidence>
<comment type="subcellular location">
    <subcellularLocation>
        <location evidence="1">Membrane</location>
        <topology evidence="1">Lipid-anchor</topology>
    </subcellularLocation>
</comment>
<dbReference type="RefSeq" id="WP_148948707.1">
    <property type="nucleotide sequence ID" value="NZ_VTEH01000026.1"/>
</dbReference>
<keyword evidence="4 8" id="KW-0732">Signal</keyword>
<dbReference type="NCBIfam" id="TIGR02887">
    <property type="entry name" value="spore_ger_x_C"/>
    <property type="match status" value="1"/>
</dbReference>
<evidence type="ECO:0000256" key="5">
    <source>
        <dbReference type="ARBA" id="ARBA00023136"/>
    </source>
</evidence>
<dbReference type="InterPro" id="IPR038501">
    <property type="entry name" value="Spore_GerAC_C_sf"/>
</dbReference>
<evidence type="ECO:0000259" key="10">
    <source>
        <dbReference type="Pfam" id="PF25198"/>
    </source>
</evidence>
<evidence type="ECO:0000256" key="3">
    <source>
        <dbReference type="ARBA" id="ARBA00022544"/>
    </source>
</evidence>
<feature type="signal peptide" evidence="8">
    <location>
        <begin position="1"/>
        <end position="19"/>
    </location>
</feature>
<reference evidence="11 12" key="1">
    <citation type="submission" date="2019-08" db="EMBL/GenBank/DDBJ databases">
        <title>Bacillus genomes from the desert of Cuatro Cienegas, Coahuila.</title>
        <authorList>
            <person name="Olmedo-Alvarez G."/>
        </authorList>
    </citation>
    <scope>NUCLEOTIDE SEQUENCE [LARGE SCALE GENOMIC DNA]</scope>
    <source>
        <strain evidence="11 12">CH40_1T</strain>
    </source>
</reference>
<sequence>MRMKILLIVFLSISSLSGCSSLKNIQDLTYIVSMGMDYDEESKEFKVFIQGLNFANVAKQEGSRPTEPVPIFVATASGETLNLAVSKLYKKSEPPLFFGHVVTLVLTENVMKEKFQEVINEIGRNRSLRPTLRVVISKEKLEDTLTTKALFDYPAIYTVLFKGKGNELSQDEIKPMILMNFLRDFYEPMGVAKVPTVKIDKESWEADKEFPVLYFDGYAVFQHQEYKANLEFEDALLTNWISEKGVAIDHKVEQDGELIAAVKLSSPKMKVNYEEDPDNPKFSITLALQGDLLEKVKDIPLKDLEAIIIKDFKKKLISLYETGVENQIDILDAGEKWYREHPQKYKELKESKKFYLSKDSLTDVKVSVTMVHFNSYKYDTKYDEG</sequence>
<feature type="chain" id="PRO_5038488319" evidence="8">
    <location>
        <begin position="20"/>
        <end position="385"/>
    </location>
</feature>
<organism evidence="11 12">
    <name type="scientific">Rossellomorea vietnamensis</name>
    <dbReference type="NCBI Taxonomy" id="218284"/>
    <lineage>
        <taxon>Bacteria</taxon>
        <taxon>Bacillati</taxon>
        <taxon>Bacillota</taxon>
        <taxon>Bacilli</taxon>
        <taxon>Bacillales</taxon>
        <taxon>Bacillaceae</taxon>
        <taxon>Rossellomorea</taxon>
    </lineage>
</organism>
<dbReference type="InterPro" id="IPR057336">
    <property type="entry name" value="GerAC_N"/>
</dbReference>
<protein>
    <submittedName>
        <fullName evidence="11">Ger(X)C family spore germination protein</fullName>
    </submittedName>
</protein>
<feature type="domain" description="Spore germination GerAC-like C-terminal" evidence="9">
    <location>
        <begin position="216"/>
        <end position="372"/>
    </location>
</feature>
<evidence type="ECO:0000256" key="6">
    <source>
        <dbReference type="ARBA" id="ARBA00023139"/>
    </source>
</evidence>
<evidence type="ECO:0000256" key="8">
    <source>
        <dbReference type="SAM" id="SignalP"/>
    </source>
</evidence>
<feature type="domain" description="Spore germination protein N-terminal" evidence="10">
    <location>
        <begin position="23"/>
        <end position="198"/>
    </location>
</feature>
<evidence type="ECO:0000256" key="2">
    <source>
        <dbReference type="ARBA" id="ARBA00007886"/>
    </source>
</evidence>
<dbReference type="AlphaFoldDB" id="A0A5D4K663"/>
<dbReference type="InterPro" id="IPR008844">
    <property type="entry name" value="Spore_GerAC-like"/>
</dbReference>
<dbReference type="GO" id="GO:0016020">
    <property type="term" value="C:membrane"/>
    <property type="evidence" value="ECO:0007669"/>
    <property type="project" value="UniProtKB-SubCell"/>
</dbReference>
<accession>A0A5D4K663</accession>
<evidence type="ECO:0000256" key="7">
    <source>
        <dbReference type="ARBA" id="ARBA00023288"/>
    </source>
</evidence>
<dbReference type="PANTHER" id="PTHR35789">
    <property type="entry name" value="SPORE GERMINATION PROTEIN B3"/>
    <property type="match status" value="1"/>
</dbReference>
<evidence type="ECO:0000313" key="12">
    <source>
        <dbReference type="Proteomes" id="UP000323317"/>
    </source>
</evidence>
<dbReference type="PROSITE" id="PS51257">
    <property type="entry name" value="PROKAR_LIPOPROTEIN"/>
    <property type="match status" value="1"/>
</dbReference>
<dbReference type="EMBL" id="VTEH01000026">
    <property type="protein sequence ID" value="TYR72794.1"/>
    <property type="molecule type" value="Genomic_DNA"/>
</dbReference>
<keyword evidence="5" id="KW-0472">Membrane</keyword>
<dbReference type="GO" id="GO:0009847">
    <property type="term" value="P:spore germination"/>
    <property type="evidence" value="ECO:0007669"/>
    <property type="project" value="InterPro"/>
</dbReference>
<evidence type="ECO:0000259" key="9">
    <source>
        <dbReference type="Pfam" id="PF05504"/>
    </source>
</evidence>
<dbReference type="Pfam" id="PF05504">
    <property type="entry name" value="Spore_GerAC"/>
    <property type="match status" value="1"/>
</dbReference>
<keyword evidence="6" id="KW-0564">Palmitate</keyword>
<dbReference type="Gene3D" id="3.30.300.210">
    <property type="entry name" value="Nutrient germinant receptor protein C, domain 3"/>
    <property type="match status" value="1"/>
</dbReference>
<keyword evidence="7" id="KW-0449">Lipoprotein</keyword>
<dbReference type="Pfam" id="PF25198">
    <property type="entry name" value="Spore_GerAC_N"/>
    <property type="match status" value="1"/>
</dbReference>
<gene>
    <name evidence="11" type="ORF">FZC79_21425</name>
</gene>
<dbReference type="Proteomes" id="UP000323317">
    <property type="component" value="Unassembled WGS sequence"/>
</dbReference>
<comment type="similarity">
    <text evidence="2">Belongs to the GerABKC lipoprotein family.</text>
</comment>
<name>A0A5D4K663_9BACI</name>
<evidence type="ECO:0000256" key="4">
    <source>
        <dbReference type="ARBA" id="ARBA00022729"/>
    </source>
</evidence>
<proteinExistence type="inferred from homology"/>
<evidence type="ECO:0000256" key="1">
    <source>
        <dbReference type="ARBA" id="ARBA00004635"/>
    </source>
</evidence>
<keyword evidence="3" id="KW-0309">Germination</keyword>
<dbReference type="PANTHER" id="PTHR35789:SF1">
    <property type="entry name" value="SPORE GERMINATION PROTEIN B3"/>
    <property type="match status" value="1"/>
</dbReference>
<comment type="caution">
    <text evidence="11">The sequence shown here is derived from an EMBL/GenBank/DDBJ whole genome shotgun (WGS) entry which is preliminary data.</text>
</comment>
<dbReference type="InterPro" id="IPR046953">
    <property type="entry name" value="Spore_GerAC-like_C"/>
</dbReference>